<sequence>MKKISVLALAALIAVLFVVTTAFAEQGNFTPPKYDKSKGESNVVYVFPQINNHHTPDKAVAEEMRAAGYFYVTVTRYRVDTDGDGRVDLWHVDYDMPAHEAQDIRGLITKMPPAQTTILYVGVNADESDCERILYDLVDKNGQPGRDGIYEKETVSPKPEKPEK</sequence>
<name>A0A1F5SG26_9BACT</name>
<evidence type="ECO:0000313" key="3">
    <source>
        <dbReference type="EMBL" id="OGF25609.1"/>
    </source>
</evidence>
<gene>
    <name evidence="3" type="ORF">A2227_00140</name>
</gene>
<organism evidence="3 4">
    <name type="scientific">Candidatus Falkowbacteria bacterium RIFOXYA2_FULL_47_19</name>
    <dbReference type="NCBI Taxonomy" id="1797994"/>
    <lineage>
        <taxon>Bacteria</taxon>
        <taxon>Candidatus Falkowiibacteriota</taxon>
    </lineage>
</organism>
<keyword evidence="2" id="KW-0732">Signal</keyword>
<reference evidence="3 4" key="1">
    <citation type="journal article" date="2016" name="Nat. Commun.">
        <title>Thousands of microbial genomes shed light on interconnected biogeochemical processes in an aquifer system.</title>
        <authorList>
            <person name="Anantharaman K."/>
            <person name="Brown C.T."/>
            <person name="Hug L.A."/>
            <person name="Sharon I."/>
            <person name="Castelle C.J."/>
            <person name="Probst A.J."/>
            <person name="Thomas B.C."/>
            <person name="Singh A."/>
            <person name="Wilkins M.J."/>
            <person name="Karaoz U."/>
            <person name="Brodie E.L."/>
            <person name="Williams K.H."/>
            <person name="Hubbard S.S."/>
            <person name="Banfield J.F."/>
        </authorList>
    </citation>
    <scope>NUCLEOTIDE SEQUENCE [LARGE SCALE GENOMIC DNA]</scope>
</reference>
<proteinExistence type="predicted"/>
<protein>
    <recommendedName>
        <fullName evidence="5">DUF4174 domain-containing protein</fullName>
    </recommendedName>
</protein>
<comment type="caution">
    <text evidence="3">The sequence shown here is derived from an EMBL/GenBank/DDBJ whole genome shotgun (WGS) entry which is preliminary data.</text>
</comment>
<feature type="chain" id="PRO_5009521212" description="DUF4174 domain-containing protein" evidence="2">
    <location>
        <begin position="25"/>
        <end position="164"/>
    </location>
</feature>
<feature type="region of interest" description="Disordered" evidence="1">
    <location>
        <begin position="140"/>
        <end position="164"/>
    </location>
</feature>
<evidence type="ECO:0000256" key="2">
    <source>
        <dbReference type="SAM" id="SignalP"/>
    </source>
</evidence>
<feature type="compositionally biased region" description="Basic and acidic residues" evidence="1">
    <location>
        <begin position="148"/>
        <end position="164"/>
    </location>
</feature>
<evidence type="ECO:0000256" key="1">
    <source>
        <dbReference type="SAM" id="MobiDB-lite"/>
    </source>
</evidence>
<feature type="signal peptide" evidence="2">
    <location>
        <begin position="1"/>
        <end position="24"/>
    </location>
</feature>
<accession>A0A1F5SG26</accession>
<dbReference type="AlphaFoldDB" id="A0A1F5SG26"/>
<evidence type="ECO:0000313" key="4">
    <source>
        <dbReference type="Proteomes" id="UP000178367"/>
    </source>
</evidence>
<evidence type="ECO:0008006" key="5">
    <source>
        <dbReference type="Google" id="ProtNLM"/>
    </source>
</evidence>
<dbReference type="Proteomes" id="UP000178367">
    <property type="component" value="Unassembled WGS sequence"/>
</dbReference>
<dbReference type="EMBL" id="MFGB01000020">
    <property type="protein sequence ID" value="OGF25609.1"/>
    <property type="molecule type" value="Genomic_DNA"/>
</dbReference>